<proteinExistence type="predicted"/>
<dbReference type="PANTHER" id="PTHR40469">
    <property type="entry name" value="SECRETED GLYCOSYL HYDROLASE"/>
    <property type="match status" value="1"/>
</dbReference>
<organism evidence="4 5">
    <name type="scientific">Larkinella bovis</name>
    <dbReference type="NCBI Taxonomy" id="683041"/>
    <lineage>
        <taxon>Bacteria</taxon>
        <taxon>Pseudomonadati</taxon>
        <taxon>Bacteroidota</taxon>
        <taxon>Cytophagia</taxon>
        <taxon>Cytophagales</taxon>
        <taxon>Spirosomataceae</taxon>
        <taxon>Larkinella</taxon>
    </lineage>
</organism>
<keyword evidence="2" id="KW-0732">Signal</keyword>
<dbReference type="Proteomes" id="UP001596106">
    <property type="component" value="Unassembled WGS sequence"/>
</dbReference>
<evidence type="ECO:0000259" key="3">
    <source>
        <dbReference type="Pfam" id="PF06283"/>
    </source>
</evidence>
<dbReference type="RefSeq" id="WP_379840529.1">
    <property type="nucleotide sequence ID" value="NZ_JBHSMA010000001.1"/>
</dbReference>
<reference evidence="5" key="1">
    <citation type="journal article" date="2019" name="Int. J. Syst. Evol. Microbiol.">
        <title>The Global Catalogue of Microorganisms (GCM) 10K type strain sequencing project: providing services to taxonomists for standard genome sequencing and annotation.</title>
        <authorList>
            <consortium name="The Broad Institute Genomics Platform"/>
            <consortium name="The Broad Institute Genome Sequencing Center for Infectious Disease"/>
            <person name="Wu L."/>
            <person name="Ma J."/>
        </authorList>
    </citation>
    <scope>NUCLEOTIDE SEQUENCE [LARGE SCALE GENOMIC DNA]</scope>
    <source>
        <strain evidence="5">CCUG 55250</strain>
    </source>
</reference>
<accession>A0ABW0I5H2</accession>
<evidence type="ECO:0000256" key="1">
    <source>
        <dbReference type="SAM" id="MobiDB-lite"/>
    </source>
</evidence>
<dbReference type="InterPro" id="IPR029062">
    <property type="entry name" value="Class_I_gatase-like"/>
</dbReference>
<feature type="chain" id="PRO_5045298972" evidence="2">
    <location>
        <begin position="23"/>
        <end position="307"/>
    </location>
</feature>
<dbReference type="SUPFAM" id="SSF52317">
    <property type="entry name" value="Class I glutamine amidotransferase-like"/>
    <property type="match status" value="1"/>
</dbReference>
<dbReference type="Gene3D" id="3.40.50.880">
    <property type="match status" value="1"/>
</dbReference>
<gene>
    <name evidence="4" type="ORF">ACFPMF_00870</name>
</gene>
<dbReference type="EMBL" id="JBHSMA010000001">
    <property type="protein sequence ID" value="MFC5407840.1"/>
    <property type="molecule type" value="Genomic_DNA"/>
</dbReference>
<dbReference type="PANTHER" id="PTHR40469:SF2">
    <property type="entry name" value="GALACTOSE-BINDING DOMAIN-LIKE SUPERFAMILY PROTEIN"/>
    <property type="match status" value="1"/>
</dbReference>
<comment type="caution">
    <text evidence="4">The sequence shown here is derived from an EMBL/GenBank/DDBJ whole genome shotgun (WGS) entry which is preliminary data.</text>
</comment>
<keyword evidence="5" id="KW-1185">Reference proteome</keyword>
<feature type="domain" description="ThuA-like" evidence="3">
    <location>
        <begin position="57"/>
        <end position="280"/>
    </location>
</feature>
<feature type="region of interest" description="Disordered" evidence="1">
    <location>
        <begin position="285"/>
        <end position="307"/>
    </location>
</feature>
<sequence>MHTLFSLPVFGVLLLGCLSATLAPDQPGASTSTPPPSPAQKRVVFIAGKCSHGPGEHEHKAGCILLAKRLRENVPGIVTEVFTEGWPTRSEALDQAAAVVVYGDGGEGHMINQHLEKVNTLMKKGVGLVCIHYAVEVPKGTPGNYFMDWIGGYFETFWSVNPVWTAEYKTIPSHVITRGVKPFTLNDEWYYHMRFQPGMQGVTPLLTTVPPASTLNRKDGPHEGNPAVRAEISEGKPQHMAWCRERPDGGRGFGITGGHFHRVWADDNMRKLVLNAITWVAKAEVPREGVSSSTPSNDEMGENRCPH</sequence>
<name>A0ABW0I5H2_9BACT</name>
<evidence type="ECO:0000313" key="4">
    <source>
        <dbReference type="EMBL" id="MFC5407840.1"/>
    </source>
</evidence>
<evidence type="ECO:0000256" key="2">
    <source>
        <dbReference type="SAM" id="SignalP"/>
    </source>
</evidence>
<evidence type="ECO:0000313" key="5">
    <source>
        <dbReference type="Proteomes" id="UP001596106"/>
    </source>
</evidence>
<feature type="signal peptide" evidence="2">
    <location>
        <begin position="1"/>
        <end position="22"/>
    </location>
</feature>
<protein>
    <submittedName>
        <fullName evidence="4">ThuA domain-containing protein</fullName>
    </submittedName>
</protein>
<dbReference type="InterPro" id="IPR029010">
    <property type="entry name" value="ThuA-like"/>
</dbReference>
<dbReference type="Pfam" id="PF06283">
    <property type="entry name" value="ThuA"/>
    <property type="match status" value="1"/>
</dbReference>